<evidence type="ECO:0000256" key="4">
    <source>
        <dbReference type="ARBA" id="ARBA00023150"/>
    </source>
</evidence>
<keyword evidence="6" id="KW-0808">Transferase</keyword>
<dbReference type="NCBIfam" id="NF045515">
    <property type="entry name" value="Glp_gephyrin"/>
    <property type="match status" value="1"/>
</dbReference>
<keyword evidence="6" id="KW-0500">Molybdenum</keyword>
<dbReference type="Gene3D" id="3.90.105.10">
    <property type="entry name" value="Molybdopterin biosynthesis moea protein, domain 2"/>
    <property type="match status" value="1"/>
</dbReference>
<comment type="caution">
    <text evidence="8">The sequence shown here is derived from an EMBL/GenBank/DDBJ whole genome shotgun (WGS) entry which is preliminary data.</text>
</comment>
<dbReference type="Proteomes" id="UP001524547">
    <property type="component" value="Unassembled WGS sequence"/>
</dbReference>
<dbReference type="Gene3D" id="3.40.980.10">
    <property type="entry name" value="MoaB/Mog-like domain"/>
    <property type="match status" value="1"/>
</dbReference>
<feature type="domain" description="MoaB/Mog" evidence="7">
    <location>
        <begin position="174"/>
        <end position="315"/>
    </location>
</feature>
<dbReference type="InterPro" id="IPR036135">
    <property type="entry name" value="MoeA_linker/N_sf"/>
</dbReference>
<protein>
    <recommendedName>
        <fullName evidence="6">Molybdopterin molybdenumtransferase</fullName>
        <ecNumber evidence="6">2.10.1.1</ecNumber>
    </recommendedName>
</protein>
<dbReference type="EC" id="2.10.1.1" evidence="6"/>
<comment type="similarity">
    <text evidence="3 6">Belongs to the MoeA family.</text>
</comment>
<comment type="pathway">
    <text evidence="2 6">Cofactor biosynthesis; molybdopterin biosynthesis.</text>
</comment>
<dbReference type="InterPro" id="IPR036688">
    <property type="entry name" value="MoeA_C_domain_IV_sf"/>
</dbReference>
<dbReference type="InterPro" id="IPR038987">
    <property type="entry name" value="MoeA-like"/>
</dbReference>
<dbReference type="Pfam" id="PF03454">
    <property type="entry name" value="MoeA_C"/>
    <property type="match status" value="1"/>
</dbReference>
<evidence type="ECO:0000256" key="1">
    <source>
        <dbReference type="ARBA" id="ARBA00002901"/>
    </source>
</evidence>
<evidence type="ECO:0000313" key="8">
    <source>
        <dbReference type="EMBL" id="MCQ8240219.1"/>
    </source>
</evidence>
<dbReference type="Pfam" id="PF03453">
    <property type="entry name" value="MoeA_N"/>
    <property type="match status" value="1"/>
</dbReference>
<dbReference type="PANTHER" id="PTHR10192:SF5">
    <property type="entry name" value="GEPHYRIN"/>
    <property type="match status" value="1"/>
</dbReference>
<evidence type="ECO:0000313" key="9">
    <source>
        <dbReference type="Proteomes" id="UP001524547"/>
    </source>
</evidence>
<dbReference type="CDD" id="cd00887">
    <property type="entry name" value="MoeA"/>
    <property type="match status" value="1"/>
</dbReference>
<dbReference type="Gene3D" id="2.170.190.11">
    <property type="entry name" value="Molybdopterin biosynthesis moea protein, domain 3"/>
    <property type="match status" value="1"/>
</dbReference>
<keyword evidence="6" id="KW-0460">Magnesium</keyword>
<evidence type="ECO:0000256" key="2">
    <source>
        <dbReference type="ARBA" id="ARBA00005046"/>
    </source>
</evidence>
<dbReference type="Pfam" id="PF00994">
    <property type="entry name" value="MoCF_biosynth"/>
    <property type="match status" value="1"/>
</dbReference>
<dbReference type="InterPro" id="IPR005110">
    <property type="entry name" value="MoeA_linker/N"/>
</dbReference>
<evidence type="ECO:0000256" key="6">
    <source>
        <dbReference type="RuleBase" id="RU365090"/>
    </source>
</evidence>
<organism evidence="8 9">
    <name type="scientific">Rhizosaccharibacter radicis</name>
    <dbReference type="NCBI Taxonomy" id="2782605"/>
    <lineage>
        <taxon>Bacteria</taxon>
        <taxon>Pseudomonadati</taxon>
        <taxon>Pseudomonadota</taxon>
        <taxon>Alphaproteobacteria</taxon>
        <taxon>Acetobacterales</taxon>
        <taxon>Acetobacteraceae</taxon>
        <taxon>Rhizosaccharibacter</taxon>
    </lineage>
</organism>
<dbReference type="SUPFAM" id="SSF53218">
    <property type="entry name" value="Molybdenum cofactor biosynthesis proteins"/>
    <property type="match status" value="1"/>
</dbReference>
<comment type="function">
    <text evidence="1 6">Catalyzes the insertion of molybdate into adenylated molybdopterin with the concomitant release of AMP.</text>
</comment>
<evidence type="ECO:0000256" key="3">
    <source>
        <dbReference type="ARBA" id="ARBA00010763"/>
    </source>
</evidence>
<dbReference type="EMBL" id="JAMZEJ010000003">
    <property type="protein sequence ID" value="MCQ8240219.1"/>
    <property type="molecule type" value="Genomic_DNA"/>
</dbReference>
<dbReference type="InterPro" id="IPR005111">
    <property type="entry name" value="MoeA_C_domain_IV"/>
</dbReference>
<gene>
    <name evidence="8" type="ORF">NFI88_05105</name>
</gene>
<dbReference type="SUPFAM" id="SSF63867">
    <property type="entry name" value="MoeA C-terminal domain-like"/>
    <property type="match status" value="1"/>
</dbReference>
<comment type="cofactor">
    <cofactor evidence="6">
        <name>Mg(2+)</name>
        <dbReference type="ChEBI" id="CHEBI:18420"/>
    </cofactor>
</comment>
<sequence>MLSVSEARARVLDGIRPVGHELVPLLDGWNRVLAEPVAARLDNPPADISAMDGYAVRGGDTQDGAALRLVGEAPAGHPSAGTVGPGECVRLFTGSVMPDGTDAVLIQENAAVDGVSVRPTEPVAAGRHIRRAGQDFASGDVVVAAGRRLGARDIGVIAAGNHCWLTVRRRPRVAILATGDEVALPGDPIPPGGVVNSNTPMLASLVRTAGAEPVMLPAAPDDVEAIARSAAGALDADLLVTLGGASVGAYDLVQPALARHGLEVGFWRIAMRPGKPLMHGHLRAGDRNVPVLGLPGNPVSALVCGLLFLLPALRRLGGEENVEPELELATLATPLPANDQRADHLRAALGRDEAGRYLVSPFTRQDSGMLRRLAASEALVVRAPQAPPAAAGDTVAIIRLDRHGL</sequence>
<dbReference type="SUPFAM" id="SSF63882">
    <property type="entry name" value="MoeA N-terminal region -like"/>
    <property type="match status" value="1"/>
</dbReference>
<keyword evidence="9" id="KW-1185">Reference proteome</keyword>
<name>A0ABT1VV45_9PROT</name>
<dbReference type="PANTHER" id="PTHR10192">
    <property type="entry name" value="MOLYBDOPTERIN BIOSYNTHESIS PROTEIN"/>
    <property type="match status" value="1"/>
</dbReference>
<dbReference type="InterPro" id="IPR036425">
    <property type="entry name" value="MoaB/Mog-like_dom_sf"/>
</dbReference>
<proteinExistence type="inferred from homology"/>
<evidence type="ECO:0000259" key="7">
    <source>
        <dbReference type="SMART" id="SM00852"/>
    </source>
</evidence>
<comment type="catalytic activity">
    <reaction evidence="5">
        <text>adenylyl-molybdopterin + molybdate = Mo-molybdopterin + AMP + H(+)</text>
        <dbReference type="Rhea" id="RHEA:35047"/>
        <dbReference type="ChEBI" id="CHEBI:15378"/>
        <dbReference type="ChEBI" id="CHEBI:36264"/>
        <dbReference type="ChEBI" id="CHEBI:62727"/>
        <dbReference type="ChEBI" id="CHEBI:71302"/>
        <dbReference type="ChEBI" id="CHEBI:456215"/>
        <dbReference type="EC" id="2.10.1.1"/>
    </reaction>
</comment>
<accession>A0ABT1VV45</accession>
<dbReference type="RefSeq" id="WP_422918967.1">
    <property type="nucleotide sequence ID" value="NZ_JAMZEJ010000003.1"/>
</dbReference>
<keyword evidence="6" id="KW-0479">Metal-binding</keyword>
<evidence type="ECO:0000256" key="5">
    <source>
        <dbReference type="ARBA" id="ARBA00047317"/>
    </source>
</evidence>
<dbReference type="InterPro" id="IPR001453">
    <property type="entry name" value="MoaB/Mog_dom"/>
</dbReference>
<dbReference type="SMART" id="SM00852">
    <property type="entry name" value="MoCF_biosynth"/>
    <property type="match status" value="1"/>
</dbReference>
<dbReference type="Gene3D" id="2.40.340.10">
    <property type="entry name" value="MoeA, C-terminal, domain IV"/>
    <property type="match status" value="1"/>
</dbReference>
<keyword evidence="4 6" id="KW-0501">Molybdenum cofactor biosynthesis</keyword>
<reference evidence="8 9" key="1">
    <citation type="submission" date="2022-06" db="EMBL/GenBank/DDBJ databases">
        <title>Rhizosaccharibacter gen. nov. sp. nov. KSS12, endophytic bacteria isolated from sugarcane.</title>
        <authorList>
            <person name="Pitiwittayakul N."/>
        </authorList>
    </citation>
    <scope>NUCLEOTIDE SEQUENCE [LARGE SCALE GENOMIC DNA]</scope>
    <source>
        <strain evidence="8 9">KSS12</strain>
    </source>
</reference>